<feature type="region of interest" description="Disordered" evidence="1">
    <location>
        <begin position="27"/>
        <end position="54"/>
    </location>
</feature>
<evidence type="ECO:0000313" key="3">
    <source>
        <dbReference type="Proteomes" id="UP001218218"/>
    </source>
</evidence>
<dbReference type="AlphaFoldDB" id="A0AAD6ZQV7"/>
<feature type="compositionally biased region" description="Basic and acidic residues" evidence="1">
    <location>
        <begin position="32"/>
        <end position="44"/>
    </location>
</feature>
<dbReference type="InterPro" id="IPR040521">
    <property type="entry name" value="KDZ"/>
</dbReference>
<evidence type="ECO:0000313" key="2">
    <source>
        <dbReference type="EMBL" id="KAJ7334637.1"/>
    </source>
</evidence>
<accession>A0AAD6ZQV7</accession>
<evidence type="ECO:0000256" key="1">
    <source>
        <dbReference type="SAM" id="MobiDB-lite"/>
    </source>
</evidence>
<name>A0AAD6ZQV7_9AGAR</name>
<dbReference type="Pfam" id="PF18758">
    <property type="entry name" value="KDZ"/>
    <property type="match status" value="1"/>
</dbReference>
<proteinExistence type="predicted"/>
<organism evidence="2 3">
    <name type="scientific">Mycena albidolilacea</name>
    <dbReference type="NCBI Taxonomy" id="1033008"/>
    <lineage>
        <taxon>Eukaryota</taxon>
        <taxon>Fungi</taxon>
        <taxon>Dikarya</taxon>
        <taxon>Basidiomycota</taxon>
        <taxon>Agaricomycotina</taxon>
        <taxon>Agaricomycetes</taxon>
        <taxon>Agaricomycetidae</taxon>
        <taxon>Agaricales</taxon>
        <taxon>Marasmiineae</taxon>
        <taxon>Mycenaceae</taxon>
        <taxon>Mycena</taxon>
    </lineage>
</organism>
<reference evidence="2" key="1">
    <citation type="submission" date="2023-03" db="EMBL/GenBank/DDBJ databases">
        <title>Massive genome expansion in bonnet fungi (Mycena s.s.) driven by repeated elements and novel gene families across ecological guilds.</title>
        <authorList>
            <consortium name="Lawrence Berkeley National Laboratory"/>
            <person name="Harder C.B."/>
            <person name="Miyauchi S."/>
            <person name="Viragh M."/>
            <person name="Kuo A."/>
            <person name="Thoen E."/>
            <person name="Andreopoulos B."/>
            <person name="Lu D."/>
            <person name="Skrede I."/>
            <person name="Drula E."/>
            <person name="Henrissat B."/>
            <person name="Morin E."/>
            <person name="Kohler A."/>
            <person name="Barry K."/>
            <person name="LaButti K."/>
            <person name="Morin E."/>
            <person name="Salamov A."/>
            <person name="Lipzen A."/>
            <person name="Mereny Z."/>
            <person name="Hegedus B."/>
            <person name="Baldrian P."/>
            <person name="Stursova M."/>
            <person name="Weitz H."/>
            <person name="Taylor A."/>
            <person name="Grigoriev I.V."/>
            <person name="Nagy L.G."/>
            <person name="Martin F."/>
            <person name="Kauserud H."/>
        </authorList>
    </citation>
    <scope>NUCLEOTIDE SEQUENCE</scope>
    <source>
        <strain evidence="2">CBHHK002</strain>
    </source>
</reference>
<sequence length="939" mass="108391">MDLMGMAQKFLMINSETNRGAPIAARASAGRGAREDGEKGRDATWHQPSHDPSITPLMERSLNDWCVSALRLEASPLYKRDLKGRSLDAYRAQAKAELKDKLRKDLDYDPESDSMVDFDRVMDGSERIELSHAGGKLHSTLADEIEEEVQKKIHSLQGDLNGIIKYDEIRHNDGTLTFCLRWNQWSWHSDEKIWTLDDGSDDKADEDSELYTLIVVDMFDAKNIAVTLDPRGEGIAPALIMKGLIPCSPWKPTVAITVRVLELEGEEELTFSQLFCVDGNNSMKCIFLREKIVSEGDTGDGAEFVLGETKECEDSWDARENLYLPREKVNKFAKHRLAKLFPPKATEPEVPENPCASRWKNMMEDITSKMWGVFDETRIFVALYSFVLLIVDMVRSGELAKYPLAIVDCLLKHLGKNLGCGYDVECDFATTFRNSPLGERAREANFQPHMSLDLGWKTWRDVNDSSLAPMGWQGLAGKFLYNQALDILKKESALHSFMKEENIESYNVFEHWLGEEKEYLLGLKDSSKTDVETLEMEFFLVLQRMLDTMTHPIHQGYQKLARCHGKEKMDKDLEIVQELEDRLEISDWWTIDSPQWAPTVLEFKKQKYWQALDAMELLIVEQIFELTKMNQSQTALQARSKAVRNIINRYNAAVIVMETPMAQFTWEQVVEYTFLADFDILRDTCAEVQAKPWTRPSYHLTMDTYFKIQWAREEIQRLNIEIRRLITWICDEDSEVASVDSWGFDDIHMQRFYKLAKVKGFTGNLRPGRAVENLEELGGGDEMDVDDVSDGLLRLFGLQFLSTKSFYPDFIATLLQLYYSFMEAFFIYTFQVQRRKTGVDARREHSSILCEESRSSRRAGGVDLERELREREEEKMYREIPEEGCPIPEEDRVTGGMELDVEIRNCGYQRHNTTEVQKLEDQNQRRSFVDNHRSLVGVR</sequence>
<protein>
    <submittedName>
        <fullName evidence="2">Uncharacterized protein</fullName>
    </submittedName>
</protein>
<comment type="caution">
    <text evidence="2">The sequence shown here is derived from an EMBL/GenBank/DDBJ whole genome shotgun (WGS) entry which is preliminary data.</text>
</comment>
<dbReference type="Proteomes" id="UP001218218">
    <property type="component" value="Unassembled WGS sequence"/>
</dbReference>
<keyword evidence="3" id="KW-1185">Reference proteome</keyword>
<dbReference type="EMBL" id="JARIHO010000032">
    <property type="protein sequence ID" value="KAJ7334637.1"/>
    <property type="molecule type" value="Genomic_DNA"/>
</dbReference>
<gene>
    <name evidence="2" type="ORF">DFH08DRAFT_813710</name>
</gene>